<dbReference type="PROSITE" id="PS50003">
    <property type="entry name" value="PH_DOMAIN"/>
    <property type="match status" value="1"/>
</dbReference>
<dbReference type="SMART" id="SM00233">
    <property type="entry name" value="PH"/>
    <property type="match status" value="1"/>
</dbReference>
<protein>
    <recommendedName>
        <fullName evidence="1">PH domain-containing protein</fullName>
    </recommendedName>
</protein>
<name>A0A7S0SX70_9STRA</name>
<dbReference type="AlphaFoldDB" id="A0A7S0SX70"/>
<accession>A0A7S0SX70</accession>
<proteinExistence type="predicted"/>
<gene>
    <name evidence="2" type="ORF">CNEB1095_LOCUS2398</name>
</gene>
<evidence type="ECO:0000259" key="1">
    <source>
        <dbReference type="PROSITE" id="PS50003"/>
    </source>
</evidence>
<dbReference type="SUPFAM" id="SSF50729">
    <property type="entry name" value="PH domain-like"/>
    <property type="match status" value="1"/>
</dbReference>
<reference evidence="2" key="1">
    <citation type="submission" date="2021-01" db="EMBL/GenBank/DDBJ databases">
        <authorList>
            <person name="Corre E."/>
            <person name="Pelletier E."/>
            <person name="Niang G."/>
            <person name="Scheremetjew M."/>
            <person name="Finn R."/>
            <person name="Kale V."/>
            <person name="Holt S."/>
            <person name="Cochrane G."/>
            <person name="Meng A."/>
            <person name="Brown T."/>
            <person name="Cohen L."/>
        </authorList>
    </citation>
    <scope>NUCLEOTIDE SEQUENCE</scope>
    <source>
        <strain evidence="2">UTEXLB2642</strain>
    </source>
</reference>
<dbReference type="InterPro" id="IPR011993">
    <property type="entry name" value="PH-like_dom_sf"/>
</dbReference>
<dbReference type="InterPro" id="IPR001849">
    <property type="entry name" value="PH_domain"/>
</dbReference>
<feature type="domain" description="PH" evidence="1">
    <location>
        <begin position="14"/>
        <end position="114"/>
    </location>
</feature>
<dbReference type="Pfam" id="PF00169">
    <property type="entry name" value="PH"/>
    <property type="match status" value="1"/>
</dbReference>
<dbReference type="Gene3D" id="2.30.29.30">
    <property type="entry name" value="Pleckstrin-homology domain (PH domain)/Phosphotyrosine-binding domain (PTB)"/>
    <property type="match status" value="1"/>
</dbReference>
<dbReference type="EMBL" id="HBFD01003676">
    <property type="protein sequence ID" value="CAD8717548.1"/>
    <property type="molecule type" value="Transcribed_RNA"/>
</dbReference>
<dbReference type="CDD" id="cd00821">
    <property type="entry name" value="PH"/>
    <property type="match status" value="1"/>
</dbReference>
<organism evidence="2">
    <name type="scientific">Chromulina nebulosa</name>
    <dbReference type="NCBI Taxonomy" id="96789"/>
    <lineage>
        <taxon>Eukaryota</taxon>
        <taxon>Sar</taxon>
        <taxon>Stramenopiles</taxon>
        <taxon>Ochrophyta</taxon>
        <taxon>Chrysophyceae</taxon>
        <taxon>Chromulinales</taxon>
        <taxon>Chromulinaceae</taxon>
        <taxon>Chromulina</taxon>
    </lineage>
</organism>
<sequence>MKSYDTGSKRSPIPPELDGYLDKLKHKTSLFGSWNKRYFRVNVNNECLEYFSNKPANTSVMANASIKLSDLKVIRKFDSNSFQLDAGVGGVYLLRTDSQAQFTCWFNGLDRYIKDKKECERVNEAYNATQKEIFEIKHDRK</sequence>
<evidence type="ECO:0000313" key="2">
    <source>
        <dbReference type="EMBL" id="CAD8717548.1"/>
    </source>
</evidence>